<comment type="caution">
    <text evidence="1">The sequence shown here is derived from an EMBL/GenBank/DDBJ whole genome shotgun (WGS) entry which is preliminary data.</text>
</comment>
<organism evidence="1">
    <name type="scientific">Triticum aestivum</name>
    <name type="common">Wheat</name>
    <dbReference type="NCBI Taxonomy" id="4565"/>
    <lineage>
        <taxon>Eukaryota</taxon>
        <taxon>Viridiplantae</taxon>
        <taxon>Streptophyta</taxon>
        <taxon>Embryophyta</taxon>
        <taxon>Tracheophyta</taxon>
        <taxon>Spermatophyta</taxon>
        <taxon>Magnoliopsida</taxon>
        <taxon>Liliopsida</taxon>
        <taxon>Poales</taxon>
        <taxon>Poaceae</taxon>
        <taxon>BOP clade</taxon>
        <taxon>Pooideae</taxon>
        <taxon>Triticodae</taxon>
        <taxon>Triticeae</taxon>
        <taxon>Triticinae</taxon>
        <taxon>Triticum</taxon>
    </lineage>
</organism>
<dbReference type="EMBL" id="CM022214">
    <property type="protein sequence ID" value="KAF7000404.1"/>
    <property type="molecule type" value="Genomic_DNA"/>
</dbReference>
<gene>
    <name evidence="1" type="ORF">CFC21_016321</name>
</gene>
<proteinExistence type="predicted"/>
<dbReference type="AlphaFoldDB" id="A0A9R1DYT2"/>
<protein>
    <submittedName>
        <fullName evidence="1">Uncharacterized protein</fullName>
    </submittedName>
</protein>
<reference evidence="1" key="1">
    <citation type="journal article" date="2017" name="Gigascience">
        <title>The first near-complete assembly of the hexaploid bread wheat genome, Triticum aestivum.</title>
        <authorList>
            <person name="Zimin A.V."/>
            <person name="Puiu D."/>
            <person name="Hall R."/>
            <person name="Kingan S."/>
            <person name="Clavijo B.J."/>
            <person name="Salzberg S.L."/>
        </authorList>
    </citation>
    <scope>NUCLEOTIDE SEQUENCE</scope>
    <source>
        <tissue evidence="1">Leaf</tissue>
    </source>
</reference>
<sequence length="34" mass="3821">MCNFHHANILVCEMCNFICCTGQLPSRQCATPSF</sequence>
<dbReference type="Proteomes" id="UP000815260">
    <property type="component" value="Chromosome 2A"/>
</dbReference>
<name>A0A9R1DYT2_WHEAT</name>
<evidence type="ECO:0000313" key="1">
    <source>
        <dbReference type="EMBL" id="KAF7000404.1"/>
    </source>
</evidence>
<feature type="non-terminal residue" evidence="1">
    <location>
        <position position="34"/>
    </location>
</feature>
<reference evidence="1" key="2">
    <citation type="submission" date="2020-03" db="EMBL/GenBank/DDBJ databases">
        <title>The second near-complete assembly of the hexaploid bread wheat (Triticum aestivum) genome.</title>
        <authorList>
            <person name="Zimin A.V."/>
            <person name="Puiu D."/>
            <person name="Shumante A."/>
            <person name="Alonge M."/>
            <person name="Salzberg S.L."/>
        </authorList>
    </citation>
    <scope>NUCLEOTIDE SEQUENCE</scope>
    <source>
        <tissue evidence="1">Leaf</tissue>
    </source>
</reference>
<accession>A0A9R1DYT2</accession>